<accession>A0A088RZL4</accession>
<feature type="compositionally biased region" description="Basic and acidic residues" evidence="1">
    <location>
        <begin position="279"/>
        <end position="288"/>
    </location>
</feature>
<reference evidence="2 3" key="1">
    <citation type="journal article" date="2015" name="Sci. Rep.">
        <title>The genome of Leishmania panamensis: insights into genomics of the L. (Viannia) subgenus.</title>
        <authorList>
            <person name="Llanes A."/>
            <person name="Restrepo C.M."/>
            <person name="Vecchio G.D."/>
            <person name="Anguizola F.J."/>
            <person name="Lleonart R."/>
        </authorList>
    </citation>
    <scope>NUCLEOTIDE SEQUENCE [LARGE SCALE GENOMIC DNA]</scope>
    <source>
        <strain evidence="2 3">MHOM/PA/94/PSC-1</strain>
    </source>
</reference>
<dbReference type="EMBL" id="CP009402">
    <property type="protein sequence ID" value="AIO01401.1"/>
    <property type="molecule type" value="Genomic_DNA"/>
</dbReference>
<sequence>MYVRAQTRRGEPKGKKEAQPTMDGGDSVFYEDAVLCSDEGEVKDDTPQATLKLLADFPEPLTEPQRRAVQRYVSQKVREYEVVRYQVAVVEKGYLALLRLVKRLRREVAELTASLIEGVNTSDASTPTAAASVSISPAAPTAATSAVSATKEGTIAAKRRSVGLLLRSSVFSSLQRVLQAVQTEQLDEKAEQLARQRERIARESRLHLVSQDLVSQEALLEPLQRKYARAVALGAAAAEEVTPLLTLLEDMWRLEALYPSRFSMVARGTLQLLLGDGTHEGEGNRAEEEVLVDPDDDSSRTAARSAAAVSFLVPFTPAQYTPDIEDLVRAQVEVVIDEYLAYRTRMDPVLYQLEQSQQLAKAKKVDQLMDAIGIAGTESGIEVLPMGSAAAVLHDERGGVLVKTPQHMMDISSDDEDDDQAHAGVTIGGGAADADCHDRKQIQTALTALDDFEDT</sequence>
<dbReference type="Proteomes" id="UP000063063">
    <property type="component" value="Chromosome 33"/>
</dbReference>
<dbReference type="VEuPathDB" id="TriTrypDB:LPAL13_330016000"/>
<evidence type="ECO:0000256" key="1">
    <source>
        <dbReference type="SAM" id="MobiDB-lite"/>
    </source>
</evidence>
<gene>
    <name evidence="2" type="ORF">LPMP_331090</name>
</gene>
<feature type="region of interest" description="Disordered" evidence="1">
    <location>
        <begin position="279"/>
        <end position="298"/>
    </location>
</feature>
<evidence type="ECO:0000313" key="2">
    <source>
        <dbReference type="EMBL" id="AIO01401.1"/>
    </source>
</evidence>
<proteinExistence type="predicted"/>
<dbReference type="KEGG" id="lpan:LPMP_331090"/>
<dbReference type="OrthoDB" id="273262at2759"/>
<dbReference type="AlphaFoldDB" id="A0A088RZL4"/>
<dbReference type="VEuPathDB" id="TriTrypDB:LPMP_331090"/>
<feature type="compositionally biased region" description="Basic and acidic residues" evidence="1">
    <location>
        <begin position="8"/>
        <end position="18"/>
    </location>
</feature>
<dbReference type="GeneID" id="22578262"/>
<keyword evidence="3" id="KW-1185">Reference proteome</keyword>
<protein>
    <submittedName>
        <fullName evidence="2">Uncharacterized protein</fullName>
    </submittedName>
</protein>
<evidence type="ECO:0000313" key="3">
    <source>
        <dbReference type="Proteomes" id="UP000063063"/>
    </source>
</evidence>
<feature type="region of interest" description="Disordered" evidence="1">
    <location>
        <begin position="1"/>
        <end position="26"/>
    </location>
</feature>
<name>A0A088RZL4_LEIPA</name>
<dbReference type="eggNOG" id="ENOG502S33S">
    <property type="taxonomic scope" value="Eukaryota"/>
</dbReference>
<organism evidence="2 3">
    <name type="scientific">Leishmania panamensis</name>
    <dbReference type="NCBI Taxonomy" id="5679"/>
    <lineage>
        <taxon>Eukaryota</taxon>
        <taxon>Discoba</taxon>
        <taxon>Euglenozoa</taxon>
        <taxon>Kinetoplastea</taxon>
        <taxon>Metakinetoplastina</taxon>
        <taxon>Trypanosomatida</taxon>
        <taxon>Trypanosomatidae</taxon>
        <taxon>Leishmaniinae</taxon>
        <taxon>Leishmania</taxon>
        <taxon>Leishmania guyanensis species complex</taxon>
    </lineage>
</organism>
<dbReference type="RefSeq" id="XP_010702201.1">
    <property type="nucleotide sequence ID" value="XM_010703899.1"/>
</dbReference>